<dbReference type="InterPro" id="IPR054828">
    <property type="entry name" value="Vit_B12_bind_prot"/>
</dbReference>
<dbReference type="NCBIfam" id="NF038402">
    <property type="entry name" value="TroA_like"/>
    <property type="match status" value="1"/>
</dbReference>
<evidence type="ECO:0000313" key="3">
    <source>
        <dbReference type="EMBL" id="VAW82955.1"/>
    </source>
</evidence>
<dbReference type="PANTHER" id="PTHR30535:SF34">
    <property type="entry name" value="MOLYBDATE-BINDING PROTEIN MOLA"/>
    <property type="match status" value="1"/>
</dbReference>
<dbReference type="Pfam" id="PF01497">
    <property type="entry name" value="Peripla_BP_2"/>
    <property type="match status" value="1"/>
</dbReference>
<keyword evidence="1" id="KW-0732">Signal</keyword>
<evidence type="ECO:0000256" key="1">
    <source>
        <dbReference type="ARBA" id="ARBA00022729"/>
    </source>
</evidence>
<accession>A0A3B0YPY9</accession>
<dbReference type="PANTHER" id="PTHR30535">
    <property type="entry name" value="VITAMIN B12-BINDING PROTEIN"/>
    <property type="match status" value="1"/>
</dbReference>
<dbReference type="InterPro" id="IPR002491">
    <property type="entry name" value="ABC_transptr_periplasmic_BD"/>
</dbReference>
<dbReference type="SUPFAM" id="SSF53807">
    <property type="entry name" value="Helical backbone' metal receptor"/>
    <property type="match status" value="1"/>
</dbReference>
<gene>
    <name evidence="3" type="ORF">MNBD_GAMMA13-1529</name>
</gene>
<organism evidence="3">
    <name type="scientific">hydrothermal vent metagenome</name>
    <dbReference type="NCBI Taxonomy" id="652676"/>
    <lineage>
        <taxon>unclassified sequences</taxon>
        <taxon>metagenomes</taxon>
        <taxon>ecological metagenomes</taxon>
    </lineage>
</organism>
<protein>
    <submittedName>
        <fullName evidence="3">Vitamin B12 ABC transporter, substrate-binding protein BtuF</fullName>
    </submittedName>
</protein>
<name>A0A3B0YPY9_9ZZZZ</name>
<feature type="domain" description="Fe/B12 periplasmic-binding" evidence="2">
    <location>
        <begin position="41"/>
        <end position="293"/>
    </location>
</feature>
<dbReference type="AlphaFoldDB" id="A0A3B0YPY9"/>
<reference evidence="3" key="1">
    <citation type="submission" date="2018-06" db="EMBL/GenBank/DDBJ databases">
        <authorList>
            <person name="Zhirakovskaya E."/>
        </authorList>
    </citation>
    <scope>NUCLEOTIDE SEQUENCE</scope>
</reference>
<sequence>MHATHLLLITLFICLPTRAAGEIRVHDDTDSVVTLKAPAQRIISLAPHVTELLFAAGAGDKVVGVVNYSNFPPAAAQLPIVGGYESLNLEAILALKPDLLVAWKSGNFQMHVERLADLGIPVFYSEPRQLEDIATNLERLGQLAGTEHEATAAAKQFRQRLGDLSQRYADQTPLRTFYQIWHQPLMTINGEHLISQVITLCGGHNIFSDLSALAPSVDREAVLRADPEVIIASGMAKQQPQWLDDWKQWSQLTATRLNQLYFIEPDLIQRHTPRILDGADIMCRQLAEARARH</sequence>
<dbReference type="EMBL" id="UOFK01000338">
    <property type="protein sequence ID" value="VAW82955.1"/>
    <property type="molecule type" value="Genomic_DNA"/>
</dbReference>
<dbReference type="InterPro" id="IPR050902">
    <property type="entry name" value="ABC_Transporter_SBP"/>
</dbReference>
<dbReference type="CDD" id="cd01144">
    <property type="entry name" value="BtuF"/>
    <property type="match status" value="1"/>
</dbReference>
<proteinExistence type="predicted"/>
<dbReference type="GO" id="GO:0071281">
    <property type="term" value="P:cellular response to iron ion"/>
    <property type="evidence" value="ECO:0007669"/>
    <property type="project" value="TreeGrafter"/>
</dbReference>
<dbReference type="Gene3D" id="3.40.50.1980">
    <property type="entry name" value="Nitrogenase molybdenum iron protein domain"/>
    <property type="match status" value="2"/>
</dbReference>
<dbReference type="PROSITE" id="PS50983">
    <property type="entry name" value="FE_B12_PBP"/>
    <property type="match status" value="1"/>
</dbReference>
<evidence type="ECO:0000259" key="2">
    <source>
        <dbReference type="PROSITE" id="PS50983"/>
    </source>
</evidence>